<evidence type="ECO:0000256" key="1">
    <source>
        <dbReference type="SAM" id="Phobius"/>
    </source>
</evidence>
<feature type="transmembrane region" description="Helical" evidence="1">
    <location>
        <begin position="6"/>
        <end position="24"/>
    </location>
</feature>
<dbReference type="AlphaFoldDB" id="A0A7W6HFI2"/>
<reference evidence="2 3" key="1">
    <citation type="submission" date="2020-08" db="EMBL/GenBank/DDBJ databases">
        <title>Genomic Encyclopedia of Type Strains, Phase IV (KMG-IV): sequencing the most valuable type-strain genomes for metagenomic binning, comparative biology and taxonomic classification.</title>
        <authorList>
            <person name="Goeker M."/>
        </authorList>
    </citation>
    <scope>NUCLEOTIDE SEQUENCE [LARGE SCALE GENOMIC DNA]</scope>
    <source>
        <strain evidence="2 3">DSM 103570</strain>
    </source>
</reference>
<gene>
    <name evidence="2" type="ORF">GGR03_003061</name>
</gene>
<organism evidence="2 3">
    <name type="scientific">Aurantimonas endophytica</name>
    <dbReference type="NCBI Taxonomy" id="1522175"/>
    <lineage>
        <taxon>Bacteria</taxon>
        <taxon>Pseudomonadati</taxon>
        <taxon>Pseudomonadota</taxon>
        <taxon>Alphaproteobacteria</taxon>
        <taxon>Hyphomicrobiales</taxon>
        <taxon>Aurantimonadaceae</taxon>
        <taxon>Aurantimonas</taxon>
    </lineage>
</organism>
<comment type="caution">
    <text evidence="2">The sequence shown here is derived from an EMBL/GenBank/DDBJ whole genome shotgun (WGS) entry which is preliminary data.</text>
</comment>
<evidence type="ECO:0000313" key="2">
    <source>
        <dbReference type="EMBL" id="MBB4003973.1"/>
    </source>
</evidence>
<keyword evidence="3" id="KW-1185">Reference proteome</keyword>
<keyword evidence="1" id="KW-0812">Transmembrane</keyword>
<dbReference type="EMBL" id="JACIEM010000004">
    <property type="protein sequence ID" value="MBB4003973.1"/>
    <property type="molecule type" value="Genomic_DNA"/>
</dbReference>
<feature type="transmembrane region" description="Helical" evidence="1">
    <location>
        <begin position="31"/>
        <end position="49"/>
    </location>
</feature>
<dbReference type="RefSeq" id="WP_183210097.1">
    <property type="nucleotide sequence ID" value="NZ_JAAAMM010000004.1"/>
</dbReference>
<sequence>MTLERFLSVIAFVVLGVFLLVLVTKVATLDLSIVVLVTILLCGYDLFFHRVPPHP</sequence>
<accession>A0A7W6HFI2</accession>
<keyword evidence="1" id="KW-1133">Transmembrane helix</keyword>
<protein>
    <submittedName>
        <fullName evidence="2">Uncharacterized protein</fullName>
    </submittedName>
</protein>
<keyword evidence="1" id="KW-0472">Membrane</keyword>
<dbReference type="Proteomes" id="UP000588647">
    <property type="component" value="Unassembled WGS sequence"/>
</dbReference>
<proteinExistence type="predicted"/>
<name>A0A7W6HFI2_9HYPH</name>
<evidence type="ECO:0000313" key="3">
    <source>
        <dbReference type="Proteomes" id="UP000588647"/>
    </source>
</evidence>